<proteinExistence type="predicted"/>
<accession>A0A4Q8Y0B7</accession>
<feature type="region of interest" description="Disordered" evidence="1">
    <location>
        <begin position="1"/>
        <end position="63"/>
    </location>
</feature>
<organism evidence="2 3">
    <name type="scientific">Rhizobium leguminosarum</name>
    <dbReference type="NCBI Taxonomy" id="384"/>
    <lineage>
        <taxon>Bacteria</taxon>
        <taxon>Pseudomonadati</taxon>
        <taxon>Pseudomonadota</taxon>
        <taxon>Alphaproteobacteria</taxon>
        <taxon>Hyphomicrobiales</taxon>
        <taxon>Rhizobiaceae</taxon>
        <taxon>Rhizobium/Agrobacterium group</taxon>
        <taxon>Rhizobium</taxon>
    </lineage>
</organism>
<evidence type="ECO:0000313" key="2">
    <source>
        <dbReference type="EMBL" id="TAX71125.1"/>
    </source>
</evidence>
<evidence type="ECO:0000256" key="1">
    <source>
        <dbReference type="SAM" id="MobiDB-lite"/>
    </source>
</evidence>
<feature type="compositionally biased region" description="Polar residues" evidence="1">
    <location>
        <begin position="1"/>
        <end position="11"/>
    </location>
</feature>
<protein>
    <submittedName>
        <fullName evidence="2">Uncharacterized protein</fullName>
    </submittedName>
</protein>
<name>A0A4Q8Y0B7_RHILE</name>
<reference evidence="2 3" key="1">
    <citation type="submission" date="2019-02" db="EMBL/GenBank/DDBJ databases">
        <title>The genomic architecture of introgression among sibling species of bacteria.</title>
        <authorList>
            <person name="Cavassim M.I.A."/>
            <person name="Moeskjaer S."/>
            <person name="Moslemi C."/>
            <person name="Fields B."/>
            <person name="Bachmann A."/>
            <person name="Vilhjalmsson B."/>
            <person name="Schierup M.H."/>
            <person name="Young J.P.W."/>
            <person name="Andersen S.U."/>
        </authorList>
    </citation>
    <scope>NUCLEOTIDE SEQUENCE [LARGE SCALE GENOMIC DNA]</scope>
    <source>
        <strain evidence="2 3">SM145A</strain>
    </source>
</reference>
<comment type="caution">
    <text evidence="2">The sequence shown here is derived from an EMBL/GenBank/DDBJ whole genome shotgun (WGS) entry which is preliminary data.</text>
</comment>
<dbReference type="AlphaFoldDB" id="A0A4Q8Y0B7"/>
<sequence>MLVAQAKSNMNGVPRGPLIRPFGPPSPRWGEEGASPNAQRTYLIQPPQSRRDRQRRPGSSTCP</sequence>
<gene>
    <name evidence="2" type="ORF">ELI03_04955</name>
</gene>
<evidence type="ECO:0000313" key="3">
    <source>
        <dbReference type="Proteomes" id="UP000293652"/>
    </source>
</evidence>
<dbReference type="Proteomes" id="UP000293652">
    <property type="component" value="Unassembled WGS sequence"/>
</dbReference>
<dbReference type="EMBL" id="SIPC01000001">
    <property type="protein sequence ID" value="TAX71125.1"/>
    <property type="molecule type" value="Genomic_DNA"/>
</dbReference>